<feature type="domain" description="EF-hand" evidence="2">
    <location>
        <begin position="112"/>
        <end position="147"/>
    </location>
</feature>
<protein>
    <recommendedName>
        <fullName evidence="2">EF-hand domain-containing protein</fullName>
    </recommendedName>
</protein>
<name>A0ABN8P2F7_9CNID</name>
<dbReference type="InterPro" id="IPR002048">
    <property type="entry name" value="EF_hand_dom"/>
</dbReference>
<dbReference type="PANTHER" id="PTHR19972">
    <property type="entry name" value="CALBINDIN"/>
    <property type="match status" value="1"/>
</dbReference>
<proteinExistence type="predicted"/>
<dbReference type="InterPro" id="IPR018247">
    <property type="entry name" value="EF_Hand_1_Ca_BS"/>
</dbReference>
<organism evidence="3 4">
    <name type="scientific">Porites lobata</name>
    <dbReference type="NCBI Taxonomy" id="104759"/>
    <lineage>
        <taxon>Eukaryota</taxon>
        <taxon>Metazoa</taxon>
        <taxon>Cnidaria</taxon>
        <taxon>Anthozoa</taxon>
        <taxon>Hexacorallia</taxon>
        <taxon>Scleractinia</taxon>
        <taxon>Fungiina</taxon>
        <taxon>Poritidae</taxon>
        <taxon>Porites</taxon>
    </lineage>
</organism>
<dbReference type="PROSITE" id="PS50222">
    <property type="entry name" value="EF_HAND_2"/>
    <property type="match status" value="5"/>
</dbReference>
<evidence type="ECO:0000313" key="4">
    <source>
        <dbReference type="Proteomes" id="UP001159405"/>
    </source>
</evidence>
<dbReference type="Proteomes" id="UP001159405">
    <property type="component" value="Unassembled WGS sequence"/>
</dbReference>
<dbReference type="Gene3D" id="1.10.238.10">
    <property type="entry name" value="EF-hand"/>
    <property type="match status" value="3"/>
</dbReference>
<evidence type="ECO:0000256" key="1">
    <source>
        <dbReference type="ARBA" id="ARBA00022837"/>
    </source>
</evidence>
<feature type="domain" description="EF-hand" evidence="2">
    <location>
        <begin position="200"/>
        <end position="235"/>
    </location>
</feature>
<keyword evidence="1" id="KW-0106">Calcium</keyword>
<dbReference type="PROSITE" id="PS00018">
    <property type="entry name" value="EF_HAND_1"/>
    <property type="match status" value="5"/>
</dbReference>
<comment type="caution">
    <text evidence="3">The sequence shown here is derived from an EMBL/GenBank/DDBJ whole genome shotgun (WGS) entry which is preliminary data.</text>
</comment>
<feature type="domain" description="EF-hand" evidence="2">
    <location>
        <begin position="246"/>
        <end position="281"/>
    </location>
</feature>
<evidence type="ECO:0000313" key="3">
    <source>
        <dbReference type="EMBL" id="CAH3129938.1"/>
    </source>
</evidence>
<dbReference type="InterPro" id="IPR051001">
    <property type="entry name" value="Calbindin_Ca-bind"/>
</dbReference>
<keyword evidence="4" id="KW-1185">Reference proteome</keyword>
<feature type="domain" description="EF-hand" evidence="2">
    <location>
        <begin position="156"/>
        <end position="191"/>
    </location>
</feature>
<gene>
    <name evidence="3" type="ORF">PLOB_00034345</name>
</gene>
<dbReference type="CDD" id="cd15902">
    <property type="entry name" value="EFh_HEF"/>
    <property type="match status" value="1"/>
</dbReference>
<feature type="domain" description="EF-hand" evidence="2">
    <location>
        <begin position="21"/>
        <end position="56"/>
    </location>
</feature>
<accession>A0ABN8P2F7</accession>
<sequence>MAADSAQAKPYVTSFQGKSNITSNDFLKIFRRFDKDGNGYIEAGELDDFLAALYKETSKQEQHDPKSIAEMKEEILYKYDENFDGKLELEELTRILPTEENFLVKFQHHDSLTSVEFFKVWTHYDQDQSGFIESDELKGFLRDLLGREGHTLNPQRLEDYATAMLDLFDKNKDGKLSLSEMTKILPVEENFMKKFGGEKLTEGQFDQIWNKYDEDGNGYIADEELDALMHDLLANSNQCEADDPSKLKKVKSSLMETCDKNKDGKITKEELKFMLSPVVTNECA</sequence>
<dbReference type="InterPro" id="IPR011992">
    <property type="entry name" value="EF-hand-dom_pair"/>
</dbReference>
<dbReference type="SUPFAM" id="SSF47473">
    <property type="entry name" value="EF-hand"/>
    <property type="match status" value="2"/>
</dbReference>
<dbReference type="SMART" id="SM00054">
    <property type="entry name" value="EFh"/>
    <property type="match status" value="6"/>
</dbReference>
<reference evidence="3 4" key="1">
    <citation type="submission" date="2022-05" db="EMBL/GenBank/DDBJ databases">
        <authorList>
            <consortium name="Genoscope - CEA"/>
            <person name="William W."/>
        </authorList>
    </citation>
    <scope>NUCLEOTIDE SEQUENCE [LARGE SCALE GENOMIC DNA]</scope>
</reference>
<dbReference type="EMBL" id="CALNXK010000047">
    <property type="protein sequence ID" value="CAH3129938.1"/>
    <property type="molecule type" value="Genomic_DNA"/>
</dbReference>
<evidence type="ECO:0000259" key="2">
    <source>
        <dbReference type="PROSITE" id="PS50222"/>
    </source>
</evidence>
<dbReference type="PANTHER" id="PTHR19972:SF10">
    <property type="entry name" value="CALBINDIN-32"/>
    <property type="match status" value="1"/>
</dbReference>
<dbReference type="Pfam" id="PF13499">
    <property type="entry name" value="EF-hand_7"/>
    <property type="match status" value="3"/>
</dbReference>